<feature type="transmembrane region" description="Helical" evidence="2">
    <location>
        <begin position="145"/>
        <end position="166"/>
    </location>
</feature>
<dbReference type="GO" id="GO:0004190">
    <property type="term" value="F:aspartic-type endopeptidase activity"/>
    <property type="evidence" value="ECO:0007669"/>
    <property type="project" value="InterPro"/>
</dbReference>
<name>A0A3D8GJR2_9BACI</name>
<dbReference type="PANTHER" id="PTHR30487:SF0">
    <property type="entry name" value="PREPILIN LEADER PEPTIDASE_N-METHYLTRANSFERASE-RELATED"/>
    <property type="match status" value="1"/>
</dbReference>
<dbReference type="InterPro" id="IPR000045">
    <property type="entry name" value="Prepilin_IV_endopep_pep"/>
</dbReference>
<evidence type="ECO:0000313" key="4">
    <source>
        <dbReference type="EMBL" id="RDU34658.1"/>
    </source>
</evidence>
<sequence length="170" mass="18242">MENILLIAVLLICTITDIKSRKILNIVTLPAILIGFIYYFSTNGLDGILFSGKGFLVGFGVLFIPFAMGGIGAGDVKLLAAIGAMKGAFFVIYAFLYAAIVGGLIALFILIHRNELKGFLVRIINSVFFLTFSKSKDSIQVSKSDLAPSFPYGVSIALGTIAMLFMEGTI</sequence>
<evidence type="ECO:0000256" key="1">
    <source>
        <dbReference type="ARBA" id="ARBA00005801"/>
    </source>
</evidence>
<comment type="caution">
    <text evidence="4">The sequence shown here is derived from an EMBL/GenBank/DDBJ whole genome shotgun (WGS) entry which is preliminary data.</text>
</comment>
<proteinExistence type="inferred from homology"/>
<feature type="transmembrane region" description="Helical" evidence="2">
    <location>
        <begin position="88"/>
        <end position="110"/>
    </location>
</feature>
<keyword evidence="2" id="KW-0812">Transmembrane</keyword>
<dbReference type="PANTHER" id="PTHR30487">
    <property type="entry name" value="TYPE 4 PREPILIN-LIKE PROTEINS LEADER PEPTIDE-PROCESSING ENZYME"/>
    <property type="match status" value="1"/>
</dbReference>
<keyword evidence="2" id="KW-0472">Membrane</keyword>
<accession>A0A3D8GJR2</accession>
<dbReference type="OrthoDB" id="5508079at2"/>
<keyword evidence="2" id="KW-1133">Transmembrane helix</keyword>
<comment type="similarity">
    <text evidence="1">Belongs to the peptidase A24 family.</text>
</comment>
<dbReference type="EMBL" id="QNQT01000022">
    <property type="protein sequence ID" value="RDU34658.1"/>
    <property type="molecule type" value="Genomic_DNA"/>
</dbReference>
<feature type="transmembrane region" description="Helical" evidence="2">
    <location>
        <begin position="23"/>
        <end position="42"/>
    </location>
</feature>
<dbReference type="RefSeq" id="WP_115454209.1">
    <property type="nucleotide sequence ID" value="NZ_QNQT01000022.1"/>
</dbReference>
<organism evidence="4 5">
    <name type="scientific">Neobacillus piezotolerans</name>
    <dbReference type="NCBI Taxonomy" id="2259171"/>
    <lineage>
        <taxon>Bacteria</taxon>
        <taxon>Bacillati</taxon>
        <taxon>Bacillota</taxon>
        <taxon>Bacilli</taxon>
        <taxon>Bacillales</taxon>
        <taxon>Bacillaceae</taxon>
        <taxon>Neobacillus</taxon>
    </lineage>
</organism>
<reference evidence="4 5" key="1">
    <citation type="submission" date="2018-07" db="EMBL/GenBank/DDBJ databases">
        <title>Bacillus sp. YLB-04 draft genome sequence.</title>
        <authorList>
            <person name="Yu L."/>
            <person name="Tang X."/>
        </authorList>
    </citation>
    <scope>NUCLEOTIDE SEQUENCE [LARGE SCALE GENOMIC DNA]</scope>
    <source>
        <strain evidence="4 5">YLB-04</strain>
    </source>
</reference>
<dbReference type="Proteomes" id="UP000257144">
    <property type="component" value="Unassembled WGS sequence"/>
</dbReference>
<evidence type="ECO:0000256" key="2">
    <source>
        <dbReference type="SAM" id="Phobius"/>
    </source>
</evidence>
<feature type="transmembrane region" description="Helical" evidence="2">
    <location>
        <begin position="54"/>
        <end position="76"/>
    </location>
</feature>
<dbReference type="Pfam" id="PF01478">
    <property type="entry name" value="Peptidase_A24"/>
    <property type="match status" value="1"/>
</dbReference>
<evidence type="ECO:0000313" key="5">
    <source>
        <dbReference type="Proteomes" id="UP000257144"/>
    </source>
</evidence>
<keyword evidence="5" id="KW-1185">Reference proteome</keyword>
<dbReference type="InterPro" id="IPR050882">
    <property type="entry name" value="Prepilin_peptidase/N-MTase"/>
</dbReference>
<feature type="domain" description="Prepilin type IV endopeptidase peptidase" evidence="3">
    <location>
        <begin position="4"/>
        <end position="107"/>
    </location>
</feature>
<evidence type="ECO:0000259" key="3">
    <source>
        <dbReference type="Pfam" id="PF01478"/>
    </source>
</evidence>
<dbReference type="Gene3D" id="1.20.120.1220">
    <property type="match status" value="1"/>
</dbReference>
<dbReference type="GO" id="GO:0005886">
    <property type="term" value="C:plasma membrane"/>
    <property type="evidence" value="ECO:0007669"/>
    <property type="project" value="TreeGrafter"/>
</dbReference>
<protein>
    <submittedName>
        <fullName evidence="4">Prepilin peptidase</fullName>
    </submittedName>
</protein>
<gene>
    <name evidence="4" type="ORF">DRW41_22270</name>
</gene>
<dbReference type="AlphaFoldDB" id="A0A3D8GJR2"/>
<dbReference type="GO" id="GO:0006465">
    <property type="term" value="P:signal peptide processing"/>
    <property type="evidence" value="ECO:0007669"/>
    <property type="project" value="TreeGrafter"/>
</dbReference>